<reference evidence="5 6" key="1">
    <citation type="submission" date="2019-05" db="EMBL/GenBank/DDBJ databases">
        <authorList>
            <person name="Lee S.D."/>
        </authorList>
    </citation>
    <scope>NUCLEOTIDE SEQUENCE [LARGE SCALE GENOMIC DNA]</scope>
    <source>
        <strain evidence="5 6">YC2-7</strain>
    </source>
</reference>
<evidence type="ECO:0000256" key="3">
    <source>
        <dbReference type="ARBA" id="ARBA00024227"/>
    </source>
</evidence>
<comment type="caution">
    <text evidence="5">The sequence shown here is derived from an EMBL/GenBank/DDBJ whole genome shotgun (WGS) entry which is preliminary data.</text>
</comment>
<sequence length="264" mass="28274">MYSNLDRPPLSAADLRRGLDPYYAELEVVAETGSTNADLLARASSSDSDRTVLIAEAQTRGRGRHQRVWVSPPQAQVAMSVLLRLRGIDPEQLGWLPLVTGIAVVDTVRNVTDIDANLKWPNDVLVDGRKLCGILVEVATPGPDPAVVVGVGLNVTLSEEELPVPEATSLSLAGAEVTDRMTLVRALLRELASRLTAWEAANWSTVDLASAYRERCSTLGARVRADLPGGDIITGVAQDVDENGRLLIDGRAVSAGDVTHLRAQ</sequence>
<dbReference type="InterPro" id="IPR004408">
    <property type="entry name" value="Biotin_CoA_COase_ligase"/>
</dbReference>
<dbReference type="GO" id="GO:0004077">
    <property type="term" value="F:biotin--[biotin carboxyl-carrier protein] ligase activity"/>
    <property type="evidence" value="ECO:0007669"/>
    <property type="project" value="UniProtKB-EC"/>
</dbReference>
<evidence type="ECO:0000313" key="5">
    <source>
        <dbReference type="EMBL" id="NMN96093.1"/>
    </source>
</evidence>
<organism evidence="5 6">
    <name type="scientific">Antrihabitans stalactiti</name>
    <dbReference type="NCBI Taxonomy" id="2584121"/>
    <lineage>
        <taxon>Bacteria</taxon>
        <taxon>Bacillati</taxon>
        <taxon>Actinomycetota</taxon>
        <taxon>Actinomycetes</taxon>
        <taxon>Mycobacteriales</taxon>
        <taxon>Nocardiaceae</taxon>
        <taxon>Antrihabitans</taxon>
    </lineage>
</organism>
<keyword evidence="6" id="KW-1185">Reference proteome</keyword>
<evidence type="ECO:0000259" key="4">
    <source>
        <dbReference type="PROSITE" id="PS51733"/>
    </source>
</evidence>
<dbReference type="CDD" id="cd16442">
    <property type="entry name" value="BPL"/>
    <property type="match status" value="1"/>
</dbReference>
<evidence type="ECO:0000256" key="2">
    <source>
        <dbReference type="ARBA" id="ARBA00023267"/>
    </source>
</evidence>
<evidence type="ECO:0000256" key="1">
    <source>
        <dbReference type="ARBA" id="ARBA00022598"/>
    </source>
</evidence>
<keyword evidence="1 5" id="KW-0436">Ligase</keyword>
<evidence type="ECO:0000313" key="6">
    <source>
        <dbReference type="Proteomes" id="UP000535543"/>
    </source>
</evidence>
<dbReference type="Gene3D" id="2.30.30.100">
    <property type="match status" value="1"/>
</dbReference>
<dbReference type="RefSeq" id="WP_169587644.1">
    <property type="nucleotide sequence ID" value="NZ_VCQU01000004.1"/>
</dbReference>
<dbReference type="SUPFAM" id="SSF55681">
    <property type="entry name" value="Class II aaRS and biotin synthetases"/>
    <property type="match status" value="1"/>
</dbReference>
<proteinExistence type="predicted"/>
<dbReference type="GO" id="GO:0005737">
    <property type="term" value="C:cytoplasm"/>
    <property type="evidence" value="ECO:0007669"/>
    <property type="project" value="TreeGrafter"/>
</dbReference>
<dbReference type="InterPro" id="IPR045864">
    <property type="entry name" value="aa-tRNA-synth_II/BPL/LPL"/>
</dbReference>
<dbReference type="AlphaFoldDB" id="A0A848KB50"/>
<dbReference type="Gene3D" id="3.30.930.10">
    <property type="entry name" value="Bira Bifunctional Protein, Domain 2"/>
    <property type="match status" value="1"/>
</dbReference>
<accession>A0A848KB50</accession>
<gene>
    <name evidence="5" type="ORF">FGL95_13725</name>
</gene>
<dbReference type="EC" id="6.3.4.15" evidence="3"/>
<dbReference type="NCBIfam" id="TIGR00121">
    <property type="entry name" value="birA_ligase"/>
    <property type="match status" value="1"/>
</dbReference>
<protein>
    <recommendedName>
        <fullName evidence="3">biotin--[biotin carboxyl-carrier protein] ligase</fullName>
        <ecNumber evidence="3">6.3.4.15</ecNumber>
    </recommendedName>
</protein>
<dbReference type="EMBL" id="VCQU01000004">
    <property type="protein sequence ID" value="NMN96093.1"/>
    <property type="molecule type" value="Genomic_DNA"/>
</dbReference>
<dbReference type="PANTHER" id="PTHR12835:SF5">
    <property type="entry name" value="BIOTIN--PROTEIN LIGASE"/>
    <property type="match status" value="1"/>
</dbReference>
<reference evidence="5 6" key="2">
    <citation type="submission" date="2020-06" db="EMBL/GenBank/DDBJ databases">
        <title>Antribacter stalactiti gen. nov., sp. nov., a new member of the family Nacardiaceae isolated from a cave.</title>
        <authorList>
            <person name="Kim I.S."/>
        </authorList>
    </citation>
    <scope>NUCLEOTIDE SEQUENCE [LARGE SCALE GENOMIC DNA]</scope>
    <source>
        <strain evidence="5 6">YC2-7</strain>
    </source>
</reference>
<dbReference type="Pfam" id="PF03099">
    <property type="entry name" value="BPL_LplA_LipB"/>
    <property type="match status" value="1"/>
</dbReference>
<dbReference type="PROSITE" id="PS51733">
    <property type="entry name" value="BPL_LPL_CATALYTIC"/>
    <property type="match status" value="1"/>
</dbReference>
<keyword evidence="2" id="KW-0092">Biotin</keyword>
<dbReference type="InterPro" id="IPR004143">
    <property type="entry name" value="BPL_LPL_catalytic"/>
</dbReference>
<feature type="domain" description="BPL/LPL catalytic" evidence="4">
    <location>
        <begin position="10"/>
        <end position="199"/>
    </location>
</feature>
<name>A0A848KB50_9NOCA</name>
<dbReference type="Pfam" id="PF02237">
    <property type="entry name" value="BPL_C"/>
    <property type="match status" value="1"/>
</dbReference>
<dbReference type="PANTHER" id="PTHR12835">
    <property type="entry name" value="BIOTIN PROTEIN LIGASE"/>
    <property type="match status" value="1"/>
</dbReference>
<dbReference type="Proteomes" id="UP000535543">
    <property type="component" value="Unassembled WGS sequence"/>
</dbReference>
<dbReference type="InterPro" id="IPR003142">
    <property type="entry name" value="BPL_C"/>
</dbReference>